<evidence type="ECO:0000313" key="4">
    <source>
        <dbReference type="Proteomes" id="UP001515480"/>
    </source>
</evidence>
<dbReference type="Proteomes" id="UP001515480">
    <property type="component" value="Unassembled WGS sequence"/>
</dbReference>
<name>A0AB34JUA6_PRYPA</name>
<dbReference type="EMBL" id="JBGBPQ010000004">
    <property type="protein sequence ID" value="KAL1525260.1"/>
    <property type="molecule type" value="Genomic_DNA"/>
</dbReference>
<gene>
    <name evidence="3" type="ORF">AB1Y20_020125</name>
</gene>
<evidence type="ECO:0000256" key="2">
    <source>
        <dbReference type="SAM" id="MobiDB-lite"/>
    </source>
</evidence>
<comment type="caution">
    <text evidence="3">The sequence shown here is derived from an EMBL/GenBank/DDBJ whole genome shotgun (WGS) entry which is preliminary data.</text>
</comment>
<keyword evidence="4" id="KW-1185">Reference proteome</keyword>
<proteinExistence type="predicted"/>
<feature type="compositionally biased region" description="Low complexity" evidence="2">
    <location>
        <begin position="23"/>
        <end position="34"/>
    </location>
</feature>
<accession>A0AB34JUA6</accession>
<feature type="region of interest" description="Disordered" evidence="2">
    <location>
        <begin position="23"/>
        <end position="69"/>
    </location>
</feature>
<organism evidence="3 4">
    <name type="scientific">Prymnesium parvum</name>
    <name type="common">Toxic golden alga</name>
    <dbReference type="NCBI Taxonomy" id="97485"/>
    <lineage>
        <taxon>Eukaryota</taxon>
        <taxon>Haptista</taxon>
        <taxon>Haptophyta</taxon>
        <taxon>Prymnesiophyceae</taxon>
        <taxon>Prymnesiales</taxon>
        <taxon>Prymnesiaceae</taxon>
        <taxon>Prymnesium</taxon>
    </lineage>
</organism>
<reference evidence="3 4" key="1">
    <citation type="journal article" date="2024" name="Science">
        <title>Giant polyketide synthase enzymes in the biosynthesis of giant marine polyether toxins.</title>
        <authorList>
            <person name="Fallon T.R."/>
            <person name="Shende V.V."/>
            <person name="Wierzbicki I.H."/>
            <person name="Pendleton A.L."/>
            <person name="Watervoot N.F."/>
            <person name="Auber R.P."/>
            <person name="Gonzalez D.J."/>
            <person name="Wisecaver J.H."/>
            <person name="Moore B.S."/>
        </authorList>
    </citation>
    <scope>NUCLEOTIDE SEQUENCE [LARGE SCALE GENOMIC DNA]</scope>
    <source>
        <strain evidence="3 4">12B1</strain>
    </source>
</reference>
<evidence type="ECO:0000256" key="1">
    <source>
        <dbReference type="SAM" id="Coils"/>
    </source>
</evidence>
<sequence>MEASDQGAVGAIVDAPAAVVAPTAAAPAGDSAPVRSSGRKKPVGAPAAAAAVNPEKGPRGPYKKGKLQNGNTNIDLTVVHNKQEKKLASADELGAIAKLEAKNQGLMDANMRMSARITELVAENKVLEEKVLAQLAQMKSADAMVELAVTSAIMKEKAEQEKAVNSAYKSGQRDAMEQMQAMRKLFGS</sequence>
<keyword evidence="1" id="KW-0175">Coiled coil</keyword>
<protein>
    <submittedName>
        <fullName evidence="3">Uncharacterized protein</fullName>
    </submittedName>
</protein>
<feature type="coiled-coil region" evidence="1">
    <location>
        <begin position="96"/>
        <end position="130"/>
    </location>
</feature>
<dbReference type="AlphaFoldDB" id="A0AB34JUA6"/>
<evidence type="ECO:0000313" key="3">
    <source>
        <dbReference type="EMBL" id="KAL1525260.1"/>
    </source>
</evidence>